<dbReference type="GO" id="GO:0160148">
    <property type="term" value="F:tRNA pseudouridine(55) synthase activity"/>
    <property type="evidence" value="ECO:0007669"/>
    <property type="project" value="UniProtKB-EC"/>
</dbReference>
<feature type="domain" description="Pseudouridine synthase II N-terminal" evidence="6">
    <location>
        <begin position="23"/>
        <end position="179"/>
    </location>
</feature>
<keyword evidence="9" id="KW-1185">Reference proteome</keyword>
<evidence type="ECO:0000313" key="8">
    <source>
        <dbReference type="EMBL" id="RPF55950.1"/>
    </source>
</evidence>
<dbReference type="GO" id="GO:1990481">
    <property type="term" value="P:mRNA pseudouridine synthesis"/>
    <property type="evidence" value="ECO:0007669"/>
    <property type="project" value="TreeGrafter"/>
</dbReference>
<comment type="similarity">
    <text evidence="2 5">Belongs to the pseudouridine synthase TruB family. Type 1 subfamily.</text>
</comment>
<evidence type="ECO:0000256" key="4">
    <source>
        <dbReference type="ARBA" id="ARBA00023235"/>
    </source>
</evidence>
<evidence type="ECO:0000256" key="3">
    <source>
        <dbReference type="ARBA" id="ARBA00022694"/>
    </source>
</evidence>
<dbReference type="Pfam" id="PF16198">
    <property type="entry name" value="TruB_C_2"/>
    <property type="match status" value="1"/>
</dbReference>
<dbReference type="InterPro" id="IPR002501">
    <property type="entry name" value="PsdUridine_synth_N"/>
</dbReference>
<feature type="active site" description="Nucleophile" evidence="5">
    <location>
        <position position="38"/>
    </location>
</feature>
<dbReference type="Proteomes" id="UP000276443">
    <property type="component" value="Unassembled WGS sequence"/>
</dbReference>
<comment type="catalytic activity">
    <reaction evidence="1 5">
        <text>uridine(55) in tRNA = pseudouridine(55) in tRNA</text>
        <dbReference type="Rhea" id="RHEA:42532"/>
        <dbReference type="Rhea" id="RHEA-COMP:10101"/>
        <dbReference type="Rhea" id="RHEA-COMP:10102"/>
        <dbReference type="ChEBI" id="CHEBI:65314"/>
        <dbReference type="ChEBI" id="CHEBI:65315"/>
        <dbReference type="EC" id="5.4.99.25"/>
    </reaction>
</comment>
<feature type="domain" description="tRNA pseudouridylate synthase B C-terminal" evidence="7">
    <location>
        <begin position="180"/>
        <end position="222"/>
    </location>
</feature>
<dbReference type="Pfam" id="PF01509">
    <property type="entry name" value="TruB_N"/>
    <property type="match status" value="1"/>
</dbReference>
<dbReference type="GO" id="GO:0031119">
    <property type="term" value="P:tRNA pseudouridine synthesis"/>
    <property type="evidence" value="ECO:0007669"/>
    <property type="project" value="UniProtKB-UniRule"/>
</dbReference>
<organism evidence="8 9">
    <name type="scientific">Aquisalibacillus elongatus</name>
    <dbReference type="NCBI Taxonomy" id="485577"/>
    <lineage>
        <taxon>Bacteria</taxon>
        <taxon>Bacillati</taxon>
        <taxon>Bacillota</taxon>
        <taxon>Bacilli</taxon>
        <taxon>Bacillales</taxon>
        <taxon>Bacillaceae</taxon>
        <taxon>Aquisalibacillus</taxon>
    </lineage>
</organism>
<keyword evidence="4 5" id="KW-0413">Isomerase</keyword>
<reference evidence="8 9" key="1">
    <citation type="submission" date="2018-11" db="EMBL/GenBank/DDBJ databases">
        <title>Genomic Encyclopedia of Type Strains, Phase IV (KMG-IV): sequencing the most valuable type-strain genomes for metagenomic binning, comparative biology and taxonomic classification.</title>
        <authorList>
            <person name="Goeker M."/>
        </authorList>
    </citation>
    <scope>NUCLEOTIDE SEQUENCE [LARGE SCALE GENOMIC DNA]</scope>
    <source>
        <strain evidence="8 9">DSM 18090</strain>
    </source>
</reference>
<proteinExistence type="inferred from homology"/>
<dbReference type="PANTHER" id="PTHR13767:SF2">
    <property type="entry name" value="PSEUDOURIDYLATE SYNTHASE TRUB1"/>
    <property type="match status" value="1"/>
</dbReference>
<dbReference type="EC" id="5.4.99.25" evidence="5"/>
<dbReference type="HAMAP" id="MF_01080">
    <property type="entry name" value="TruB_bact"/>
    <property type="match status" value="1"/>
</dbReference>
<evidence type="ECO:0000259" key="6">
    <source>
        <dbReference type="Pfam" id="PF01509"/>
    </source>
</evidence>
<sequence length="295" mass="33338">MNGVIPLWKPKGMTSHDCVSRIRQIFKTKKVGHTGTLDPDAEGVLPICVGKATKIASLLTLNNKEYEAEISLGQSTTTEDLAGEIVEKKNVDQSFTIDECESVLSGFQGWITQVPPMYSAIRVDGKRLYEYAREGIEVERPSRQVNIYEIKMLSDELTWYNDCDVRFNFKVACSSGTYIRTLCVDIGHKLGYPAHMSRLIRTQAGDFPIDQTVTFEELEQSKAESLISLADVLTLPSYTISPDEEYRFRHGQVLELPEELEDVSTFKVITESNELIAVYQHHPSKVGKMKPYKVF</sequence>
<name>A0A3N5BL95_9BACI</name>
<keyword evidence="3 5" id="KW-0819">tRNA processing</keyword>
<dbReference type="CDD" id="cd02573">
    <property type="entry name" value="PseudoU_synth_EcTruB"/>
    <property type="match status" value="1"/>
</dbReference>
<dbReference type="FunFam" id="3.30.2350.10:FF:000011">
    <property type="entry name" value="tRNA pseudouridine synthase B"/>
    <property type="match status" value="1"/>
</dbReference>
<dbReference type="InterPro" id="IPR020103">
    <property type="entry name" value="PsdUridine_synth_cat_dom_sf"/>
</dbReference>
<dbReference type="AlphaFoldDB" id="A0A3N5BL95"/>
<comment type="caution">
    <text evidence="8">The sequence shown here is derived from an EMBL/GenBank/DDBJ whole genome shotgun (WGS) entry which is preliminary data.</text>
</comment>
<dbReference type="SUPFAM" id="SSF55120">
    <property type="entry name" value="Pseudouridine synthase"/>
    <property type="match status" value="1"/>
</dbReference>
<dbReference type="EMBL" id="RKRF01000007">
    <property type="protein sequence ID" value="RPF55950.1"/>
    <property type="molecule type" value="Genomic_DNA"/>
</dbReference>
<accession>A0A3N5BL95</accession>
<evidence type="ECO:0000256" key="1">
    <source>
        <dbReference type="ARBA" id="ARBA00000385"/>
    </source>
</evidence>
<dbReference type="InterPro" id="IPR032819">
    <property type="entry name" value="TruB_C"/>
</dbReference>
<dbReference type="GO" id="GO:0003723">
    <property type="term" value="F:RNA binding"/>
    <property type="evidence" value="ECO:0007669"/>
    <property type="project" value="InterPro"/>
</dbReference>
<dbReference type="PANTHER" id="PTHR13767">
    <property type="entry name" value="TRNA-PSEUDOURIDINE SYNTHASE"/>
    <property type="match status" value="1"/>
</dbReference>
<protein>
    <recommendedName>
        <fullName evidence="5">tRNA pseudouridine synthase B</fullName>
        <ecNumber evidence="5">5.4.99.25</ecNumber>
    </recommendedName>
    <alternativeName>
        <fullName evidence="5">tRNA pseudouridine(55) synthase</fullName>
        <shortName evidence="5">Psi55 synthase</shortName>
    </alternativeName>
    <alternativeName>
        <fullName evidence="5">tRNA pseudouridylate synthase</fullName>
    </alternativeName>
    <alternativeName>
        <fullName evidence="5">tRNA-uridine isomerase</fullName>
    </alternativeName>
</protein>
<gene>
    <name evidence="5" type="primary">truB</name>
    <name evidence="8" type="ORF">EDC24_0836</name>
</gene>
<dbReference type="Gene3D" id="3.30.2350.10">
    <property type="entry name" value="Pseudouridine synthase"/>
    <property type="match status" value="1"/>
</dbReference>
<dbReference type="OrthoDB" id="9802309at2"/>
<evidence type="ECO:0000256" key="5">
    <source>
        <dbReference type="HAMAP-Rule" id="MF_01080"/>
    </source>
</evidence>
<dbReference type="NCBIfam" id="TIGR00431">
    <property type="entry name" value="TruB"/>
    <property type="match status" value="1"/>
</dbReference>
<evidence type="ECO:0000313" key="9">
    <source>
        <dbReference type="Proteomes" id="UP000276443"/>
    </source>
</evidence>
<dbReference type="RefSeq" id="WP_124219965.1">
    <property type="nucleotide sequence ID" value="NZ_RKRF01000007.1"/>
</dbReference>
<dbReference type="InterPro" id="IPR014780">
    <property type="entry name" value="tRNA_psdUridine_synth_TruB"/>
</dbReference>
<evidence type="ECO:0000256" key="2">
    <source>
        <dbReference type="ARBA" id="ARBA00005642"/>
    </source>
</evidence>
<comment type="function">
    <text evidence="5">Responsible for synthesis of pseudouridine from uracil-55 in the psi GC loop of transfer RNAs.</text>
</comment>
<evidence type="ECO:0000259" key="7">
    <source>
        <dbReference type="Pfam" id="PF16198"/>
    </source>
</evidence>